<dbReference type="EC" id="2.7.1.172" evidence="1"/>
<dbReference type="SUPFAM" id="SSF56112">
    <property type="entry name" value="Protein kinase-like (PK-like)"/>
    <property type="match status" value="1"/>
</dbReference>
<dbReference type="InterPro" id="IPR011009">
    <property type="entry name" value="Kinase-like_dom_sf"/>
</dbReference>
<dbReference type="InterPro" id="IPR016477">
    <property type="entry name" value="Fructo-/Ketosamine-3-kinase"/>
</dbReference>
<dbReference type="OrthoDB" id="5772781at2759"/>
<dbReference type="AlphaFoldDB" id="F0X927"/>
<dbReference type="RefSeq" id="XP_014175542.1">
    <property type="nucleotide sequence ID" value="XM_014320067.1"/>
</dbReference>
<dbReference type="Proteomes" id="UP000007796">
    <property type="component" value="Unassembled WGS sequence"/>
</dbReference>
<evidence type="ECO:0000256" key="1">
    <source>
        <dbReference type="ARBA" id="ARBA00011961"/>
    </source>
</evidence>
<evidence type="ECO:0000256" key="2">
    <source>
        <dbReference type="ARBA" id="ARBA00048655"/>
    </source>
</evidence>
<dbReference type="Pfam" id="PF03881">
    <property type="entry name" value="Fructosamin_kin"/>
    <property type="match status" value="1"/>
</dbReference>
<name>F0X927_GROCL</name>
<reference evidence="3 4" key="1">
    <citation type="journal article" date="2011" name="Proc. Natl. Acad. Sci. U.S.A.">
        <title>Genome and transcriptome analyses of the mountain pine beetle-fungal symbiont Grosmannia clavigera, a lodgepole pine pathogen.</title>
        <authorList>
            <person name="DiGuistini S."/>
            <person name="Wang Y."/>
            <person name="Liao N.Y."/>
            <person name="Taylor G."/>
            <person name="Tanguay P."/>
            <person name="Feau N."/>
            <person name="Henrissat B."/>
            <person name="Chan S.K."/>
            <person name="Hesse-Orce U."/>
            <person name="Alamouti S.M."/>
            <person name="Tsui C.K.M."/>
            <person name="Docking R.T."/>
            <person name="Levasseur A."/>
            <person name="Haridas S."/>
            <person name="Robertson G."/>
            <person name="Birol I."/>
            <person name="Holt R.A."/>
            <person name="Marra M.A."/>
            <person name="Hamelin R.C."/>
            <person name="Hirst M."/>
            <person name="Jones S.J.M."/>
            <person name="Bohlmann J."/>
            <person name="Breuil C."/>
        </authorList>
    </citation>
    <scope>NUCLEOTIDE SEQUENCE [LARGE SCALE GENOMIC DNA]</scope>
    <source>
        <strain evidence="4">kw1407 / UAMH 11150</strain>
    </source>
</reference>
<gene>
    <name evidence="3" type="ORF">CMQ_4129</name>
</gene>
<dbReference type="InParanoid" id="F0X927"/>
<accession>F0X927</accession>
<comment type="catalytic activity">
    <reaction evidence="2">
        <text>N(6)-D-ribulosyl-L-lysyl-[protein] + ATP = N(6)-(3-O-phospho-D-ribulosyl)-L-lysyl-[protein] + ADP + H(+)</text>
        <dbReference type="Rhea" id="RHEA:48432"/>
        <dbReference type="Rhea" id="RHEA-COMP:12103"/>
        <dbReference type="Rhea" id="RHEA-COMP:12104"/>
        <dbReference type="ChEBI" id="CHEBI:15378"/>
        <dbReference type="ChEBI" id="CHEBI:30616"/>
        <dbReference type="ChEBI" id="CHEBI:90418"/>
        <dbReference type="ChEBI" id="CHEBI:90420"/>
        <dbReference type="ChEBI" id="CHEBI:456216"/>
        <dbReference type="EC" id="2.7.1.172"/>
    </reaction>
    <physiologicalReaction direction="left-to-right" evidence="2">
        <dbReference type="Rhea" id="RHEA:48433"/>
    </physiologicalReaction>
</comment>
<dbReference type="EMBL" id="GL629735">
    <property type="protein sequence ID" value="EFX06060.1"/>
    <property type="molecule type" value="Genomic_DNA"/>
</dbReference>
<sequence>MVSAEFEAMTTLYQVMPEIVAEPLAWGGYEMENDTWFYICRFHELSEDIPDVSDFPALLAELHKRGGANETEFGFPITTYGGRNRRTFPVSKSWEETFSKGLHNTFDIEEETQGKPEEMTSLRKEFVAKIVPRLLRPLETEGRKLTPALVHGDIWDGNASVDVQTGLPLIFDATPMYAHNESYIDEYVKHYPISAQQISSRV</sequence>
<dbReference type="GeneID" id="25977306"/>
<evidence type="ECO:0000313" key="4">
    <source>
        <dbReference type="Proteomes" id="UP000007796"/>
    </source>
</evidence>
<dbReference type="PANTHER" id="PTHR12149:SF8">
    <property type="entry name" value="PROTEIN-RIBULOSAMINE 3-KINASE"/>
    <property type="match status" value="1"/>
</dbReference>
<keyword evidence="4" id="KW-1185">Reference proteome</keyword>
<proteinExistence type="predicted"/>
<dbReference type="Gene3D" id="3.90.1200.10">
    <property type="match status" value="1"/>
</dbReference>
<dbReference type="HOGENOM" id="CLU_036517_1_0_1"/>
<dbReference type="GO" id="GO:0102193">
    <property type="term" value="F:protein-ribulosamine 3-kinase activity"/>
    <property type="evidence" value="ECO:0007669"/>
    <property type="project" value="UniProtKB-EC"/>
</dbReference>
<organism evidence="4">
    <name type="scientific">Grosmannia clavigera (strain kw1407 / UAMH 11150)</name>
    <name type="common">Blue stain fungus</name>
    <name type="synonym">Graphiocladiella clavigera</name>
    <dbReference type="NCBI Taxonomy" id="655863"/>
    <lineage>
        <taxon>Eukaryota</taxon>
        <taxon>Fungi</taxon>
        <taxon>Dikarya</taxon>
        <taxon>Ascomycota</taxon>
        <taxon>Pezizomycotina</taxon>
        <taxon>Sordariomycetes</taxon>
        <taxon>Sordariomycetidae</taxon>
        <taxon>Ophiostomatales</taxon>
        <taxon>Ophiostomataceae</taxon>
        <taxon>Leptographium</taxon>
    </lineage>
</organism>
<protein>
    <recommendedName>
        <fullName evidence="1">protein-ribulosamine 3-kinase</fullName>
        <ecNumber evidence="1">2.7.1.172</ecNumber>
    </recommendedName>
</protein>
<dbReference type="PANTHER" id="PTHR12149">
    <property type="entry name" value="FRUCTOSAMINE 3 KINASE-RELATED PROTEIN"/>
    <property type="match status" value="1"/>
</dbReference>
<evidence type="ECO:0000313" key="3">
    <source>
        <dbReference type="EMBL" id="EFX06060.1"/>
    </source>
</evidence>
<dbReference type="eggNOG" id="KOG3021">
    <property type="taxonomic scope" value="Eukaryota"/>
</dbReference>